<evidence type="ECO:0000313" key="2">
    <source>
        <dbReference type="Proteomes" id="UP000828390"/>
    </source>
</evidence>
<gene>
    <name evidence="1" type="ORF">DPMN_109779</name>
</gene>
<name>A0A9D4KBE1_DREPO</name>
<reference evidence="1" key="2">
    <citation type="submission" date="2020-11" db="EMBL/GenBank/DDBJ databases">
        <authorList>
            <person name="McCartney M.A."/>
            <person name="Auch B."/>
            <person name="Kono T."/>
            <person name="Mallez S."/>
            <person name="Becker A."/>
            <person name="Gohl D.M."/>
            <person name="Silverstein K.A.T."/>
            <person name="Koren S."/>
            <person name="Bechman K.B."/>
            <person name="Herman A."/>
            <person name="Abrahante J.E."/>
            <person name="Garbe J."/>
        </authorList>
    </citation>
    <scope>NUCLEOTIDE SEQUENCE</scope>
    <source>
        <strain evidence="1">Duluth1</strain>
        <tissue evidence="1">Whole animal</tissue>
    </source>
</reference>
<dbReference type="EMBL" id="JAIWYP010000004">
    <property type="protein sequence ID" value="KAH3836409.1"/>
    <property type="molecule type" value="Genomic_DNA"/>
</dbReference>
<organism evidence="1 2">
    <name type="scientific">Dreissena polymorpha</name>
    <name type="common">Zebra mussel</name>
    <name type="synonym">Mytilus polymorpha</name>
    <dbReference type="NCBI Taxonomy" id="45954"/>
    <lineage>
        <taxon>Eukaryota</taxon>
        <taxon>Metazoa</taxon>
        <taxon>Spiralia</taxon>
        <taxon>Lophotrochozoa</taxon>
        <taxon>Mollusca</taxon>
        <taxon>Bivalvia</taxon>
        <taxon>Autobranchia</taxon>
        <taxon>Heteroconchia</taxon>
        <taxon>Euheterodonta</taxon>
        <taxon>Imparidentia</taxon>
        <taxon>Neoheterodontei</taxon>
        <taxon>Myida</taxon>
        <taxon>Dreissenoidea</taxon>
        <taxon>Dreissenidae</taxon>
        <taxon>Dreissena</taxon>
    </lineage>
</organism>
<proteinExistence type="predicted"/>
<accession>A0A9D4KBE1</accession>
<reference evidence="1" key="1">
    <citation type="journal article" date="2019" name="bioRxiv">
        <title>The Genome of the Zebra Mussel, Dreissena polymorpha: A Resource for Invasive Species Research.</title>
        <authorList>
            <person name="McCartney M.A."/>
            <person name="Auch B."/>
            <person name="Kono T."/>
            <person name="Mallez S."/>
            <person name="Zhang Y."/>
            <person name="Obille A."/>
            <person name="Becker A."/>
            <person name="Abrahante J.E."/>
            <person name="Garbe J."/>
            <person name="Badalamenti J.P."/>
            <person name="Herman A."/>
            <person name="Mangelson H."/>
            <person name="Liachko I."/>
            <person name="Sullivan S."/>
            <person name="Sone E.D."/>
            <person name="Koren S."/>
            <person name="Silverstein K.A.T."/>
            <person name="Beckman K.B."/>
            <person name="Gohl D.M."/>
        </authorList>
    </citation>
    <scope>NUCLEOTIDE SEQUENCE</scope>
    <source>
        <strain evidence="1">Duluth1</strain>
        <tissue evidence="1">Whole animal</tissue>
    </source>
</reference>
<dbReference type="AlphaFoldDB" id="A0A9D4KBE1"/>
<evidence type="ECO:0000313" key="1">
    <source>
        <dbReference type="EMBL" id="KAH3836409.1"/>
    </source>
</evidence>
<sequence>MIFRKKKTAPPPGGHVIQRGLTVFELIYPKFHEDLTINVTTREISSVTGGHTTALTGQPIIQYLYLTPTVRCIFNSNDYITSPTPPDRKTNSPHLVGGTLRPRFISGLRDVYFLCPLLLQGSRWAQILGRSDFSLDTDLGRNSDTRVCM</sequence>
<protein>
    <submittedName>
        <fullName evidence="1">Uncharacterized protein</fullName>
    </submittedName>
</protein>
<comment type="caution">
    <text evidence="1">The sequence shown here is derived from an EMBL/GenBank/DDBJ whole genome shotgun (WGS) entry which is preliminary data.</text>
</comment>
<dbReference type="Proteomes" id="UP000828390">
    <property type="component" value="Unassembled WGS sequence"/>
</dbReference>
<keyword evidence="2" id="KW-1185">Reference proteome</keyword>